<dbReference type="InterPro" id="IPR007354">
    <property type="entry name" value="CruF-like"/>
</dbReference>
<feature type="transmembrane region" description="Helical" evidence="1">
    <location>
        <begin position="137"/>
        <end position="163"/>
    </location>
</feature>
<protein>
    <submittedName>
        <fullName evidence="2">Membrane protein-like</fullName>
    </submittedName>
</protein>
<dbReference type="Pfam" id="PF04240">
    <property type="entry name" value="Caroten_synth"/>
    <property type="match status" value="1"/>
</dbReference>
<dbReference type="EMBL" id="CACVAQ010000345">
    <property type="protein sequence ID" value="CAA6824488.1"/>
    <property type="molecule type" value="Genomic_DNA"/>
</dbReference>
<dbReference type="AlphaFoldDB" id="A0A6S6U8T3"/>
<accession>A0A6S6U8T3</accession>
<keyword evidence="1" id="KW-1133">Transmembrane helix</keyword>
<organism evidence="2">
    <name type="scientific">uncultured Aureispira sp</name>
    <dbReference type="NCBI Taxonomy" id="1331704"/>
    <lineage>
        <taxon>Bacteria</taxon>
        <taxon>Pseudomonadati</taxon>
        <taxon>Bacteroidota</taxon>
        <taxon>Saprospiria</taxon>
        <taxon>Saprospirales</taxon>
        <taxon>Saprospiraceae</taxon>
        <taxon>Aureispira</taxon>
        <taxon>environmental samples</taxon>
    </lineage>
</organism>
<feature type="transmembrane region" description="Helical" evidence="1">
    <location>
        <begin position="15"/>
        <end position="34"/>
    </location>
</feature>
<reference evidence="2" key="1">
    <citation type="submission" date="2020-01" db="EMBL/GenBank/DDBJ databases">
        <authorList>
            <person name="Meier V. D."/>
            <person name="Meier V D."/>
        </authorList>
    </citation>
    <scope>NUCLEOTIDE SEQUENCE</scope>
    <source>
        <strain evidence="2">HLG_WM_MAG_10</strain>
    </source>
</reference>
<sequence length="194" mass="21505">MTSLVGFTTAHQQAWYLYYTPYFILLNAILLLFYQKERSKSTLYFSVSTILLGFTVEVIALQTGSLYGPYTFGETLGLAVLGVPLVMPVYWLVNALSTACLVNKLPLKNPWLLSTLGALLMILLTGVIHLLAPQLGFWSIASANGLIRLSLVGFLTGFALQYLFIRLKLSPKNPMAVYVYGGLLIFFLGVFSFL</sequence>
<feature type="transmembrane region" description="Helical" evidence="1">
    <location>
        <begin position="43"/>
        <end position="64"/>
    </location>
</feature>
<evidence type="ECO:0000256" key="1">
    <source>
        <dbReference type="SAM" id="Phobius"/>
    </source>
</evidence>
<gene>
    <name evidence="2" type="ORF">HELGO_WM48216</name>
</gene>
<feature type="transmembrane region" description="Helical" evidence="1">
    <location>
        <begin position="76"/>
        <end position="99"/>
    </location>
</feature>
<proteinExistence type="predicted"/>
<name>A0A6S6U8T3_9BACT</name>
<feature type="transmembrane region" description="Helical" evidence="1">
    <location>
        <begin position="175"/>
        <end position="193"/>
    </location>
</feature>
<feature type="transmembrane region" description="Helical" evidence="1">
    <location>
        <begin position="111"/>
        <end position="131"/>
    </location>
</feature>
<evidence type="ECO:0000313" key="2">
    <source>
        <dbReference type="EMBL" id="CAA6824488.1"/>
    </source>
</evidence>
<keyword evidence="1" id="KW-0812">Transmembrane</keyword>
<keyword evidence="1" id="KW-0472">Membrane</keyword>